<keyword evidence="1" id="KW-0175">Coiled coil</keyword>
<proteinExistence type="predicted"/>
<name>F3YZ10_DESAF</name>
<dbReference type="AlphaFoldDB" id="F3YZ10"/>
<feature type="coiled-coil region" evidence="1">
    <location>
        <begin position="88"/>
        <end position="115"/>
    </location>
</feature>
<keyword evidence="3" id="KW-0472">Membrane</keyword>
<sequence>MISLQWTTGILGVSIALIIIYLVRRDHLYTRYSVWWLSMAAAIFVLGVFPRISDVLAGWLGVSYPPSLIFILAGVLYVLKILTMDIERSKMEVKLRRLTQRLAIMEERLEHNERISQDSTLRADSERRSTHPKQ</sequence>
<dbReference type="RefSeq" id="WP_014259449.1">
    <property type="nucleotide sequence ID" value="NC_016629.1"/>
</dbReference>
<evidence type="ECO:0000313" key="4">
    <source>
        <dbReference type="EMBL" id="EGJ49655.1"/>
    </source>
</evidence>
<dbReference type="HOGENOM" id="CLU_134280_3_0_7"/>
<gene>
    <name evidence="4" type="ORF">Desaf_1316</name>
</gene>
<keyword evidence="3" id="KW-0812">Transmembrane</keyword>
<keyword evidence="5" id="KW-1185">Reference proteome</keyword>
<evidence type="ECO:0000313" key="5">
    <source>
        <dbReference type="Proteomes" id="UP000007844"/>
    </source>
</evidence>
<evidence type="ECO:0000256" key="1">
    <source>
        <dbReference type="SAM" id="Coils"/>
    </source>
</evidence>
<evidence type="ECO:0000256" key="2">
    <source>
        <dbReference type="SAM" id="MobiDB-lite"/>
    </source>
</evidence>
<feature type="transmembrane region" description="Helical" evidence="3">
    <location>
        <begin position="64"/>
        <end position="82"/>
    </location>
</feature>
<organism evidence="4 5">
    <name type="scientific">Desulfocurvibacter africanus subsp. africanus str. Walvis Bay</name>
    <dbReference type="NCBI Taxonomy" id="690850"/>
    <lineage>
        <taxon>Bacteria</taxon>
        <taxon>Pseudomonadati</taxon>
        <taxon>Thermodesulfobacteriota</taxon>
        <taxon>Desulfovibrionia</taxon>
        <taxon>Desulfovibrionales</taxon>
        <taxon>Desulfovibrionaceae</taxon>
        <taxon>Desulfocurvibacter</taxon>
    </lineage>
</organism>
<reference evidence="4 5" key="1">
    <citation type="journal article" date="2011" name="J. Bacteriol.">
        <title>Genome sequence of the mercury-methylating and pleomorphic Desulfovibrio africanus Strain Walvis Bay.</title>
        <authorList>
            <person name="Brown S.D."/>
            <person name="Wall J.D."/>
            <person name="Kucken A.M."/>
            <person name="Gilmour C.C."/>
            <person name="Podar M."/>
            <person name="Brandt C.C."/>
            <person name="Teshima H."/>
            <person name="Detter J.C."/>
            <person name="Han C.S."/>
            <person name="Land M.L."/>
            <person name="Lucas S."/>
            <person name="Han J."/>
            <person name="Pennacchio L."/>
            <person name="Nolan M."/>
            <person name="Pitluck S."/>
            <person name="Woyke T."/>
            <person name="Goodwin L."/>
            <person name="Palumbo A.V."/>
            <person name="Elias D.A."/>
        </authorList>
    </citation>
    <scope>NUCLEOTIDE SEQUENCE [LARGE SCALE GENOMIC DNA]</scope>
    <source>
        <strain evidence="4 5">Walvis Bay</strain>
    </source>
</reference>
<feature type="transmembrane region" description="Helical" evidence="3">
    <location>
        <begin position="35"/>
        <end position="52"/>
    </location>
</feature>
<feature type="transmembrane region" description="Helical" evidence="3">
    <location>
        <begin position="6"/>
        <end position="23"/>
    </location>
</feature>
<dbReference type="Pfam" id="PF10066">
    <property type="entry name" value="DUF2304"/>
    <property type="match status" value="1"/>
</dbReference>
<dbReference type="eggNOG" id="COG2456">
    <property type="taxonomic scope" value="Bacteria"/>
</dbReference>
<dbReference type="InterPro" id="IPR019277">
    <property type="entry name" value="DUF2304"/>
</dbReference>
<dbReference type="Proteomes" id="UP000007844">
    <property type="component" value="Chromosome"/>
</dbReference>
<dbReference type="STRING" id="690850.Desaf_1316"/>
<feature type="region of interest" description="Disordered" evidence="2">
    <location>
        <begin position="115"/>
        <end position="134"/>
    </location>
</feature>
<accession>F3YZ10</accession>
<keyword evidence="3" id="KW-1133">Transmembrane helix</keyword>
<evidence type="ECO:0000256" key="3">
    <source>
        <dbReference type="SAM" id="Phobius"/>
    </source>
</evidence>
<dbReference type="EMBL" id="CP003221">
    <property type="protein sequence ID" value="EGJ49655.1"/>
    <property type="molecule type" value="Genomic_DNA"/>
</dbReference>
<evidence type="ECO:0008006" key="6">
    <source>
        <dbReference type="Google" id="ProtNLM"/>
    </source>
</evidence>
<protein>
    <recommendedName>
        <fullName evidence="6">DUF2304 domain-containing protein</fullName>
    </recommendedName>
</protein>
<dbReference type="KEGG" id="daf:Desaf_1316"/>